<dbReference type="AlphaFoldDB" id="A0A158ACA1"/>
<dbReference type="STRING" id="1777144.AWB83_01547"/>
<dbReference type="EMBL" id="FCOB02000006">
    <property type="protein sequence ID" value="SAK54707.1"/>
    <property type="molecule type" value="Genomic_DNA"/>
</dbReference>
<name>A0A158ACA1_9BURK</name>
<comment type="caution">
    <text evidence="1">The sequence shown here is derived from an EMBL/GenBank/DDBJ whole genome shotgun (WGS) entry which is preliminary data.</text>
</comment>
<accession>A0A158ACA1</accession>
<keyword evidence="2" id="KW-1185">Reference proteome</keyword>
<dbReference type="Proteomes" id="UP000054978">
    <property type="component" value="Unassembled WGS sequence"/>
</dbReference>
<organism evidence="1 2">
    <name type="scientific">Caballeronia ptereochthonis</name>
    <dbReference type="NCBI Taxonomy" id="1777144"/>
    <lineage>
        <taxon>Bacteria</taxon>
        <taxon>Pseudomonadati</taxon>
        <taxon>Pseudomonadota</taxon>
        <taxon>Betaproteobacteria</taxon>
        <taxon>Burkholderiales</taxon>
        <taxon>Burkholderiaceae</taxon>
        <taxon>Caballeronia</taxon>
    </lineage>
</organism>
<proteinExistence type="predicted"/>
<protein>
    <submittedName>
        <fullName evidence="1">Uncharacterized protein</fullName>
    </submittedName>
</protein>
<evidence type="ECO:0000313" key="2">
    <source>
        <dbReference type="Proteomes" id="UP000054978"/>
    </source>
</evidence>
<gene>
    <name evidence="1" type="ORF">AWB83_01547</name>
</gene>
<evidence type="ECO:0000313" key="1">
    <source>
        <dbReference type="EMBL" id="SAK54707.1"/>
    </source>
</evidence>
<sequence>MGTMRKNRLNARDMNVAFAAAAEALALFCRLRNLDAADLPAEEVDIILDLAFEEAARLGAARSEARRPG</sequence>
<reference evidence="1" key="1">
    <citation type="submission" date="2016-01" db="EMBL/GenBank/DDBJ databases">
        <authorList>
            <person name="Peeters C."/>
        </authorList>
    </citation>
    <scope>NUCLEOTIDE SEQUENCE [LARGE SCALE GENOMIC DNA]</scope>
    <source>
        <strain evidence="1">LMG 29326</strain>
    </source>
</reference>